<proteinExistence type="predicted"/>
<accession>A0A841BCN5</accession>
<name>A0A841BCN5_9PSEU</name>
<dbReference type="Proteomes" id="UP000580861">
    <property type="component" value="Unassembled WGS sequence"/>
</dbReference>
<keyword evidence="2" id="KW-1185">Reference proteome</keyword>
<evidence type="ECO:0000313" key="2">
    <source>
        <dbReference type="Proteomes" id="UP000580861"/>
    </source>
</evidence>
<dbReference type="EMBL" id="JACHMX010000001">
    <property type="protein sequence ID" value="MBB5856478.1"/>
    <property type="molecule type" value="Genomic_DNA"/>
</dbReference>
<protein>
    <submittedName>
        <fullName evidence="1">Uncharacterized protein</fullName>
    </submittedName>
</protein>
<reference evidence="1 2" key="1">
    <citation type="submission" date="2020-08" db="EMBL/GenBank/DDBJ databases">
        <title>Sequencing the genomes of 1000 actinobacteria strains.</title>
        <authorList>
            <person name="Klenk H.-P."/>
        </authorList>
    </citation>
    <scope>NUCLEOTIDE SEQUENCE [LARGE SCALE GENOMIC DNA]</scope>
    <source>
        <strain evidence="1 2">DSM 45272</strain>
    </source>
</reference>
<gene>
    <name evidence="1" type="ORF">HDA45_006565</name>
</gene>
<evidence type="ECO:0000313" key="1">
    <source>
        <dbReference type="EMBL" id="MBB5856478.1"/>
    </source>
</evidence>
<dbReference type="AlphaFoldDB" id="A0A841BCN5"/>
<dbReference type="RefSeq" id="WP_184901898.1">
    <property type="nucleotide sequence ID" value="NZ_JACHMX010000001.1"/>
</dbReference>
<sequence length="68" mass="7891">MPRRLRLLVRSLTLEADELEEVDLPQPEYLLDEDPYDHLGIDEDAAYAIYCDDPSKHDARLTAHWPAL</sequence>
<comment type="caution">
    <text evidence="1">The sequence shown here is derived from an EMBL/GenBank/DDBJ whole genome shotgun (WGS) entry which is preliminary data.</text>
</comment>
<organism evidence="1 2">
    <name type="scientific">Amycolatopsis umgeniensis</name>
    <dbReference type="NCBI Taxonomy" id="336628"/>
    <lineage>
        <taxon>Bacteria</taxon>
        <taxon>Bacillati</taxon>
        <taxon>Actinomycetota</taxon>
        <taxon>Actinomycetes</taxon>
        <taxon>Pseudonocardiales</taxon>
        <taxon>Pseudonocardiaceae</taxon>
        <taxon>Amycolatopsis</taxon>
    </lineage>
</organism>